<keyword evidence="2" id="KW-1185">Reference proteome</keyword>
<dbReference type="EMBL" id="JBHTMY010000003">
    <property type="protein sequence ID" value="MFD1316186.1"/>
    <property type="molecule type" value="Genomic_DNA"/>
</dbReference>
<proteinExistence type="predicted"/>
<protein>
    <submittedName>
        <fullName evidence="1">Uncharacterized protein</fullName>
    </submittedName>
</protein>
<sequence>MARQNGILKITGKLDDLSFYKSKDGFLVRTKGGISKDRIQSDPAFVRTRENGNEFGESANAGKLLRVAVRNLLMNAKDGRVTARLTQLMSKIKNYDATSPRGERKVSIGLVENEAKALLKGFNFNNRALLGSVLFAPFTVDIVTGEIDVPNLVTANDISHATGATHVSLQSAFLDIDFATGLSDITYSNKQNLPIDSVIASATLTPSGIPVGTGNKIYLLILEFFQEINGVQYSLKNGAYNVLAIVGVDSI</sequence>
<dbReference type="RefSeq" id="WP_377178996.1">
    <property type="nucleotide sequence ID" value="NZ_JBHTMY010000003.1"/>
</dbReference>
<comment type="caution">
    <text evidence="1">The sequence shown here is derived from an EMBL/GenBank/DDBJ whole genome shotgun (WGS) entry which is preliminary data.</text>
</comment>
<organism evidence="1 2">
    <name type="scientific">Namhaeicola litoreus</name>
    <dbReference type="NCBI Taxonomy" id="1052145"/>
    <lineage>
        <taxon>Bacteria</taxon>
        <taxon>Pseudomonadati</taxon>
        <taxon>Bacteroidota</taxon>
        <taxon>Flavobacteriia</taxon>
        <taxon>Flavobacteriales</taxon>
        <taxon>Flavobacteriaceae</taxon>
        <taxon>Namhaeicola</taxon>
    </lineage>
</organism>
<dbReference type="Proteomes" id="UP001597201">
    <property type="component" value="Unassembled WGS sequence"/>
</dbReference>
<gene>
    <name evidence="1" type="ORF">ACFQ39_11200</name>
</gene>
<accession>A0ABW3Y4L9</accession>
<evidence type="ECO:0000313" key="1">
    <source>
        <dbReference type="EMBL" id="MFD1316186.1"/>
    </source>
</evidence>
<name>A0ABW3Y4L9_9FLAO</name>
<reference evidence="2" key="1">
    <citation type="journal article" date="2019" name="Int. J. Syst. Evol. Microbiol.">
        <title>The Global Catalogue of Microorganisms (GCM) 10K type strain sequencing project: providing services to taxonomists for standard genome sequencing and annotation.</title>
        <authorList>
            <consortium name="The Broad Institute Genomics Platform"/>
            <consortium name="The Broad Institute Genome Sequencing Center for Infectious Disease"/>
            <person name="Wu L."/>
            <person name="Ma J."/>
        </authorList>
    </citation>
    <scope>NUCLEOTIDE SEQUENCE [LARGE SCALE GENOMIC DNA]</scope>
    <source>
        <strain evidence="2">CCUG 61485</strain>
    </source>
</reference>
<evidence type="ECO:0000313" key="2">
    <source>
        <dbReference type="Proteomes" id="UP001597201"/>
    </source>
</evidence>